<evidence type="ECO:0000256" key="1">
    <source>
        <dbReference type="ARBA" id="ARBA00038376"/>
    </source>
</evidence>
<organism evidence="3 4">
    <name type="scientific">Basidiobolus ranarum</name>
    <dbReference type="NCBI Taxonomy" id="34480"/>
    <lineage>
        <taxon>Eukaryota</taxon>
        <taxon>Fungi</taxon>
        <taxon>Fungi incertae sedis</taxon>
        <taxon>Zoopagomycota</taxon>
        <taxon>Entomophthoromycotina</taxon>
        <taxon>Basidiobolomycetes</taxon>
        <taxon>Basidiobolales</taxon>
        <taxon>Basidiobolaceae</taxon>
        <taxon>Basidiobolus</taxon>
    </lineage>
</organism>
<dbReference type="Gene3D" id="3.40.50.720">
    <property type="entry name" value="NAD(P)-binding Rossmann-like Domain"/>
    <property type="match status" value="1"/>
</dbReference>
<dbReference type="Pfam" id="PF13460">
    <property type="entry name" value="NAD_binding_10"/>
    <property type="match status" value="1"/>
</dbReference>
<evidence type="ECO:0000259" key="2">
    <source>
        <dbReference type="Pfam" id="PF13460"/>
    </source>
</evidence>
<name>A0ABR2VUR8_9FUNG</name>
<dbReference type="PANTHER" id="PTHR43355">
    <property type="entry name" value="FLAVIN REDUCTASE (NADPH)"/>
    <property type="match status" value="1"/>
</dbReference>
<comment type="similarity">
    <text evidence="1">Belongs to the avfA family.</text>
</comment>
<sequence>MEKKAKPKSQAGRLSIEAGHTVTVLVRDSSKLDSLGEESKAKIRIVEGDVNDIEKVKEVVEGQQVVVSAIGGAMDFSNPLSPTLTDPHICHNAITNIISAISAVPNPPSRLIALSSTGISETRDIPYVFFPLYHWMLSVPHKDKKQMEEAIVEAGEKGIIKEWIIVRPGLLTNDVKTEKYQVGENLIGYLVSREDVGDFVTKNLESNDWVGKYPVLVN</sequence>
<proteinExistence type="inferred from homology"/>
<gene>
    <name evidence="3" type="ORF">K7432_011194</name>
</gene>
<evidence type="ECO:0000313" key="3">
    <source>
        <dbReference type="EMBL" id="KAK9702563.1"/>
    </source>
</evidence>
<dbReference type="EMBL" id="JASJQH010007715">
    <property type="protein sequence ID" value="KAK9702563.1"/>
    <property type="molecule type" value="Genomic_DNA"/>
</dbReference>
<evidence type="ECO:0000313" key="4">
    <source>
        <dbReference type="Proteomes" id="UP001479436"/>
    </source>
</evidence>
<comment type="caution">
    <text evidence="3">The sequence shown here is derived from an EMBL/GenBank/DDBJ whole genome shotgun (WGS) entry which is preliminary data.</text>
</comment>
<dbReference type="InterPro" id="IPR051606">
    <property type="entry name" value="Polyketide_Oxido-like"/>
</dbReference>
<dbReference type="PANTHER" id="PTHR43355:SF2">
    <property type="entry name" value="FLAVIN REDUCTASE (NADPH)"/>
    <property type="match status" value="1"/>
</dbReference>
<dbReference type="SUPFAM" id="SSF51735">
    <property type="entry name" value="NAD(P)-binding Rossmann-fold domains"/>
    <property type="match status" value="1"/>
</dbReference>
<accession>A0ABR2VUR8</accession>
<dbReference type="Proteomes" id="UP001479436">
    <property type="component" value="Unassembled WGS sequence"/>
</dbReference>
<protein>
    <recommendedName>
        <fullName evidence="2">NAD(P)-binding domain-containing protein</fullName>
    </recommendedName>
</protein>
<reference evidence="3 4" key="1">
    <citation type="submission" date="2023-04" db="EMBL/GenBank/DDBJ databases">
        <title>Genome of Basidiobolus ranarum AG-B5.</title>
        <authorList>
            <person name="Stajich J.E."/>
            <person name="Carter-House D."/>
            <person name="Gryganskyi A."/>
        </authorList>
    </citation>
    <scope>NUCLEOTIDE SEQUENCE [LARGE SCALE GENOMIC DNA]</scope>
    <source>
        <strain evidence="3 4">AG-B5</strain>
    </source>
</reference>
<keyword evidence="4" id="KW-1185">Reference proteome</keyword>
<dbReference type="InterPro" id="IPR016040">
    <property type="entry name" value="NAD(P)-bd_dom"/>
</dbReference>
<feature type="domain" description="NAD(P)-binding" evidence="2">
    <location>
        <begin position="17"/>
        <end position="205"/>
    </location>
</feature>
<dbReference type="InterPro" id="IPR036291">
    <property type="entry name" value="NAD(P)-bd_dom_sf"/>
</dbReference>